<accession>A0A956SHV9</accession>
<reference evidence="2" key="1">
    <citation type="submission" date="2020-04" db="EMBL/GenBank/DDBJ databases">
        <authorList>
            <person name="Zhang T."/>
        </authorList>
    </citation>
    <scope>NUCLEOTIDE SEQUENCE</scope>
    <source>
        <strain evidence="2">HKST-UBA02</strain>
    </source>
</reference>
<dbReference type="EMBL" id="JAGQHS010000222">
    <property type="protein sequence ID" value="MCA9758858.1"/>
    <property type="molecule type" value="Genomic_DNA"/>
</dbReference>
<evidence type="ECO:0000313" key="2">
    <source>
        <dbReference type="EMBL" id="MCA9758858.1"/>
    </source>
</evidence>
<sequence length="373" mass="40832">MLKDYHPIEVLLGQDGSWAIEGVPDGRTGARKVFRFLLGQEPPANSYRTNPLWDWLYFPPGSLTTEQRSRLLANGGRTEQGSWTYKFHEVDHVDQPGQFTESFSEILREPVVGRVVAGVVSFVLFATAAYFWLQTREAVAIEAGLGDVLSAAATPYVEPRFSDRLALRFSDGDRFSVPVSPKDVLNRGGDSVVLAGFGDRAYFIRSEGIGETLMNEFQLPGAALEFDTRGGSDGIRVQRPDGSWNNAAVIPLERARVAPGLESAKIRFDDPTTFAIGERYTFSGGVEREGDGFFVFALPRLAPPFRVFVRTTDVGLGSLLGYAADRSFTVDLTGTLADVPPDEERAATRIIGSVGSDFGLRVFRTDFVPSQGS</sequence>
<feature type="transmembrane region" description="Helical" evidence="1">
    <location>
        <begin position="111"/>
        <end position="133"/>
    </location>
</feature>
<protein>
    <submittedName>
        <fullName evidence="2">Uncharacterized protein</fullName>
    </submittedName>
</protein>
<proteinExistence type="predicted"/>
<organism evidence="2 3">
    <name type="scientific">Eiseniibacteriota bacterium</name>
    <dbReference type="NCBI Taxonomy" id="2212470"/>
    <lineage>
        <taxon>Bacteria</taxon>
        <taxon>Candidatus Eiseniibacteriota</taxon>
    </lineage>
</organism>
<name>A0A956SHV9_UNCEI</name>
<keyword evidence="1" id="KW-0472">Membrane</keyword>
<evidence type="ECO:0000256" key="1">
    <source>
        <dbReference type="SAM" id="Phobius"/>
    </source>
</evidence>
<dbReference type="Proteomes" id="UP000739538">
    <property type="component" value="Unassembled WGS sequence"/>
</dbReference>
<comment type="caution">
    <text evidence="2">The sequence shown here is derived from an EMBL/GenBank/DDBJ whole genome shotgun (WGS) entry which is preliminary data.</text>
</comment>
<reference evidence="2" key="2">
    <citation type="journal article" date="2021" name="Microbiome">
        <title>Successional dynamics and alternative stable states in a saline activated sludge microbial community over 9 years.</title>
        <authorList>
            <person name="Wang Y."/>
            <person name="Ye J."/>
            <person name="Ju F."/>
            <person name="Liu L."/>
            <person name="Boyd J.A."/>
            <person name="Deng Y."/>
            <person name="Parks D.H."/>
            <person name="Jiang X."/>
            <person name="Yin X."/>
            <person name="Woodcroft B.J."/>
            <person name="Tyson G.W."/>
            <person name="Hugenholtz P."/>
            <person name="Polz M.F."/>
            <person name="Zhang T."/>
        </authorList>
    </citation>
    <scope>NUCLEOTIDE SEQUENCE</scope>
    <source>
        <strain evidence="2">HKST-UBA02</strain>
    </source>
</reference>
<evidence type="ECO:0000313" key="3">
    <source>
        <dbReference type="Proteomes" id="UP000739538"/>
    </source>
</evidence>
<keyword evidence="1" id="KW-1133">Transmembrane helix</keyword>
<dbReference type="AlphaFoldDB" id="A0A956SHV9"/>
<gene>
    <name evidence="2" type="ORF">KDA27_23895</name>
</gene>
<keyword evidence="1" id="KW-0812">Transmembrane</keyword>